<keyword evidence="3" id="KW-1185">Reference proteome</keyword>
<sequence length="205" mass="23464">MQDSEDDKIREIALMKDIYASSALTIVAATSKEISKGFIYDRNHSEDVVEIPFRIRQGLFGTMFVNEFNAATYDERSEPLAKRAWTMQEQILAQRTTTFATHTIIWSCKAGTQNFGDSLYSPYDLDIGYNDEDEKYGLDLNSLLTTEHEAKYNKDKVLSYWLCLVTEYSLRKASFEDDRLNAVAGIASHPSFISSLGPRYFAEMW</sequence>
<evidence type="ECO:0000313" key="3">
    <source>
        <dbReference type="Proteomes" id="UP001152049"/>
    </source>
</evidence>
<dbReference type="Pfam" id="PF06985">
    <property type="entry name" value="HET"/>
    <property type="match status" value="1"/>
</dbReference>
<dbReference type="OrthoDB" id="5125733at2759"/>
<protein>
    <recommendedName>
        <fullName evidence="1">Heterokaryon incompatibility domain-containing protein</fullName>
    </recommendedName>
</protein>
<proteinExistence type="predicted"/>
<dbReference type="AlphaFoldDB" id="A0A9W8VA26"/>
<dbReference type="PANTHER" id="PTHR33112:SF16">
    <property type="entry name" value="HETEROKARYON INCOMPATIBILITY DOMAIN-CONTAINING PROTEIN"/>
    <property type="match status" value="1"/>
</dbReference>
<accession>A0A9W8VA26</accession>
<dbReference type="InterPro" id="IPR010730">
    <property type="entry name" value="HET"/>
</dbReference>
<name>A0A9W8VA26_9HYPO</name>
<gene>
    <name evidence="2" type="ORF">NW762_012028</name>
</gene>
<feature type="domain" description="Heterokaryon incompatibility" evidence="1">
    <location>
        <begin position="2"/>
        <end position="89"/>
    </location>
</feature>
<reference evidence="2" key="1">
    <citation type="submission" date="2022-09" db="EMBL/GenBank/DDBJ databases">
        <title>Fusarium specimens isolated from Avocado Roots.</title>
        <authorList>
            <person name="Stajich J."/>
            <person name="Roper C."/>
            <person name="Heimlech-Rivalta G."/>
        </authorList>
    </citation>
    <scope>NUCLEOTIDE SEQUENCE</scope>
    <source>
        <strain evidence="2">CF00136</strain>
    </source>
</reference>
<comment type="caution">
    <text evidence="2">The sequence shown here is derived from an EMBL/GenBank/DDBJ whole genome shotgun (WGS) entry which is preliminary data.</text>
</comment>
<organism evidence="2 3">
    <name type="scientific">Fusarium torreyae</name>
    <dbReference type="NCBI Taxonomy" id="1237075"/>
    <lineage>
        <taxon>Eukaryota</taxon>
        <taxon>Fungi</taxon>
        <taxon>Dikarya</taxon>
        <taxon>Ascomycota</taxon>
        <taxon>Pezizomycotina</taxon>
        <taxon>Sordariomycetes</taxon>
        <taxon>Hypocreomycetidae</taxon>
        <taxon>Hypocreales</taxon>
        <taxon>Nectriaceae</taxon>
        <taxon>Fusarium</taxon>
    </lineage>
</organism>
<dbReference type="PANTHER" id="PTHR33112">
    <property type="entry name" value="DOMAIN PROTEIN, PUTATIVE-RELATED"/>
    <property type="match status" value="1"/>
</dbReference>
<evidence type="ECO:0000259" key="1">
    <source>
        <dbReference type="Pfam" id="PF06985"/>
    </source>
</evidence>
<dbReference type="EMBL" id="JAOQAZ010000031">
    <property type="protein sequence ID" value="KAJ4250213.1"/>
    <property type="molecule type" value="Genomic_DNA"/>
</dbReference>
<dbReference type="Proteomes" id="UP001152049">
    <property type="component" value="Unassembled WGS sequence"/>
</dbReference>
<evidence type="ECO:0000313" key="2">
    <source>
        <dbReference type="EMBL" id="KAJ4250213.1"/>
    </source>
</evidence>